<keyword evidence="2" id="KW-1185">Reference proteome</keyword>
<name>A0A6I4VY50_9BACL</name>
<dbReference type="RefSeq" id="WP_160803024.1">
    <property type="nucleotide sequence ID" value="NZ_WUUL01000017.1"/>
</dbReference>
<dbReference type="AlphaFoldDB" id="A0A6I4VY50"/>
<proteinExistence type="predicted"/>
<gene>
    <name evidence="1" type="ORF">GSM42_18475</name>
</gene>
<evidence type="ECO:0000313" key="2">
    <source>
        <dbReference type="Proteomes" id="UP000430692"/>
    </source>
</evidence>
<sequence>MQKIATLTYPVPANSASFSYLNGHLRFVDAMGVQQEVDMVKAVPDSMGDSFHYWDQLGNKYTVTTTGQVTVIHAPGSTKR</sequence>
<accession>A0A6I4VY50</accession>
<dbReference type="EMBL" id="WUUL01000017">
    <property type="protein sequence ID" value="MXQ55671.1"/>
    <property type="molecule type" value="Genomic_DNA"/>
</dbReference>
<protein>
    <submittedName>
        <fullName evidence="1">Uncharacterized protein</fullName>
    </submittedName>
</protein>
<organism evidence="1 2">
    <name type="scientific">Shimazuella alba</name>
    <dbReference type="NCBI Taxonomy" id="2690964"/>
    <lineage>
        <taxon>Bacteria</taxon>
        <taxon>Bacillati</taxon>
        <taxon>Bacillota</taxon>
        <taxon>Bacilli</taxon>
        <taxon>Bacillales</taxon>
        <taxon>Thermoactinomycetaceae</taxon>
        <taxon>Shimazuella</taxon>
    </lineage>
</organism>
<dbReference type="Proteomes" id="UP000430692">
    <property type="component" value="Unassembled WGS sequence"/>
</dbReference>
<comment type="caution">
    <text evidence="1">The sequence shown here is derived from an EMBL/GenBank/DDBJ whole genome shotgun (WGS) entry which is preliminary data.</text>
</comment>
<reference evidence="1 2" key="1">
    <citation type="submission" date="2019-12" db="EMBL/GenBank/DDBJ databases">
        <title>Whole-genome analyses of novel actinobacteria.</title>
        <authorList>
            <person name="Sahin N."/>
            <person name="Saygin H."/>
        </authorList>
    </citation>
    <scope>NUCLEOTIDE SEQUENCE [LARGE SCALE GENOMIC DNA]</scope>
    <source>
        <strain evidence="1 2">KC615</strain>
    </source>
</reference>
<evidence type="ECO:0000313" key="1">
    <source>
        <dbReference type="EMBL" id="MXQ55671.1"/>
    </source>
</evidence>